<evidence type="ECO:0000313" key="7">
    <source>
        <dbReference type="EMBL" id="TMQ65038.1"/>
    </source>
</evidence>
<dbReference type="PANTHER" id="PTHR24026:SF126">
    <property type="entry name" value="PROTOCADHERIN FAT 4"/>
    <property type="match status" value="1"/>
</dbReference>
<dbReference type="Gene3D" id="2.60.40.4070">
    <property type="match status" value="1"/>
</dbReference>
<evidence type="ECO:0000256" key="4">
    <source>
        <dbReference type="SAM" id="SignalP"/>
    </source>
</evidence>
<evidence type="ECO:0000256" key="1">
    <source>
        <dbReference type="ARBA" id="ARBA00022692"/>
    </source>
</evidence>
<dbReference type="SMART" id="SM00089">
    <property type="entry name" value="PKD"/>
    <property type="match status" value="10"/>
</dbReference>
<keyword evidence="3" id="KW-0472">Membrane</keyword>
<evidence type="ECO:0000256" key="2">
    <source>
        <dbReference type="ARBA" id="ARBA00022729"/>
    </source>
</evidence>
<dbReference type="Proteomes" id="UP000317691">
    <property type="component" value="Unassembled WGS sequence"/>
</dbReference>
<dbReference type="CDD" id="cd11304">
    <property type="entry name" value="Cadherin_repeat"/>
    <property type="match status" value="10"/>
</dbReference>
<dbReference type="EMBL" id="VBOZ01000015">
    <property type="protein sequence ID" value="TMQ65038.1"/>
    <property type="molecule type" value="Genomic_DNA"/>
</dbReference>
<dbReference type="InterPro" id="IPR035986">
    <property type="entry name" value="PKD_dom_sf"/>
</dbReference>
<dbReference type="PROSITE" id="PS50268">
    <property type="entry name" value="CADHERIN_2"/>
    <property type="match status" value="4"/>
</dbReference>
<keyword evidence="3" id="KW-1133">Transmembrane helix</keyword>
<dbReference type="InterPro" id="IPR002126">
    <property type="entry name" value="Cadherin-like_dom"/>
</dbReference>
<dbReference type="Pfam" id="PF13517">
    <property type="entry name" value="FG-GAP_3"/>
    <property type="match status" value="3"/>
</dbReference>
<dbReference type="InterPro" id="IPR013783">
    <property type="entry name" value="Ig-like_fold"/>
</dbReference>
<dbReference type="NCBIfam" id="TIGR04183">
    <property type="entry name" value="Por_Secre_tail"/>
    <property type="match status" value="1"/>
</dbReference>
<dbReference type="InterPro" id="IPR013517">
    <property type="entry name" value="FG-GAP"/>
</dbReference>
<organism evidence="7 8">
    <name type="scientific">Eiseniibacteriota bacterium</name>
    <dbReference type="NCBI Taxonomy" id="2212470"/>
    <lineage>
        <taxon>Bacteria</taxon>
        <taxon>Candidatus Eiseniibacteriota</taxon>
    </lineage>
</organism>
<dbReference type="SMART" id="SM00112">
    <property type="entry name" value="CA"/>
    <property type="match status" value="11"/>
</dbReference>
<dbReference type="GO" id="GO:0005509">
    <property type="term" value="F:calcium ion binding"/>
    <property type="evidence" value="ECO:0007669"/>
    <property type="project" value="InterPro"/>
</dbReference>
<evidence type="ECO:0000313" key="8">
    <source>
        <dbReference type="Proteomes" id="UP000317691"/>
    </source>
</evidence>
<feature type="domain" description="Cadherin" evidence="6">
    <location>
        <begin position="784"/>
        <end position="871"/>
    </location>
</feature>
<dbReference type="InterPro" id="IPR006644">
    <property type="entry name" value="Cadg"/>
</dbReference>
<name>A0A538TN31_UNCEI</name>
<dbReference type="InterPro" id="IPR028994">
    <property type="entry name" value="Integrin_alpha_N"/>
</dbReference>
<dbReference type="SUPFAM" id="SSF49299">
    <property type="entry name" value="PKD domain"/>
    <property type="match status" value="1"/>
</dbReference>
<dbReference type="SUPFAM" id="SSF49313">
    <property type="entry name" value="Cadherin-like"/>
    <property type="match status" value="13"/>
</dbReference>
<comment type="caution">
    <text evidence="7">The sequence shown here is derived from an EMBL/GenBank/DDBJ whole genome shotgun (WGS) entry which is preliminary data.</text>
</comment>
<dbReference type="InterPro" id="IPR026444">
    <property type="entry name" value="Secre_tail"/>
</dbReference>
<keyword evidence="1" id="KW-0812">Transmembrane</keyword>
<sequence>MSRASTIRLLAVSCTLFALGSGWARPSRAADISLTPIGNLDVGGFNMSVITSDLNRDGALDLITTSLEFNRASVFLGNGDGTFRARSDYATANEPHSVAAGDLNLDGIPDLLVANAGAGTVSVLIGVGDGTFVRGTDFEASPTPYFVGIADVNGDGRPDAICAVSSSIFVRLGNGDGTFGPRTDVALAGCAVGEIQAADLNGDGRLDLAVTNNCSGLVHILLGHGDGSFQPPLSYSADGSPLSCDIGDLNGDGRLDLVVSGGAALAVSVFLGNGDGTFLPRTDYGTDVAPISVRIGDFNSDTIPDLAVTTGEGRALDVLAGRGDGTFDPKHGYPTGPGYALAVGDWDRDGLLDLAASTFDQMGRLSLFRNTPGVPVGNSPVLTAPPSASGNVGTEITFTVSAADPDGEPITELGVSPLLPGASFTVDPSQTSGTFRWTPTSAELGGPYRVVFFAYNSLATSARTHIYIGPGGSNRPPVLDPIGSKAVNELAPLTFTATATDPDAGQTLTFLLFLGAPAATGATLNGTTGAFNWTPTEAQGPGSYSITVQVVDNGSPQLNAVEGITIAVNEVNVAPVLAAIGNKAACAVGSPFTFTATATDTDVPANVLTFSLDPGAPSGATINGSTGVFNWTPSSPGSFPVTIRVTDNGTPPLNDFEAITITVSPGEPNQPPVLSAIGNKTVNELTPLAFTVVASDPGPCPGETLTFSLDAGAPAGATINGSTGAFTWTPAEAQGPGTFPITVRVTDNGSPPLSDFETITVTVNEVNSAPVVANPGNKFVTVLSTLAFTVTATDSDIPANTIAWSLTLGTPAATGATINSSTGAFSWTPTQAQANQVYPVTITATDNGTPVLSGSAAITVTVNEANQAPVLSPIGGKSGTVQVLLTFTATATDPNAGQTLTFSLDAGAPVGATMTPGGTFSWTPACGQNGTFPVTIRVTDNGIPPLSDFEAITITIGDPGNPSPVLATIGNKTVNEGFLLSFTATATDSDAGDVLTFSLDSGAPAGAAINGASGAFTWTPTEAQGPGSHPITVRVTDNGECPATDFETITVMVNEVNVSPVLAPIGNKTACSVGAPFTFTVTATDADLPANVLTFSLDPGAPSGAAINASTGAFSWTPSTTGTFPVTVRVADNGTPTLDDFEVVTITVSPGAPNQAPVLGAIGNKTVNELAALAFTAVASDPGPCPGETLTFSLDAGAPIGTTINGSTGVFTWTPTEAQGPGTFPITIRVTDNGSPPLSDFETIQVTVNEFNSAPVLAAIGNKTGAIGTPTTFTATATDSDIPANTLTFSLDAGAPPGATINAATGAFSWTPSTTGTFPVTIRVTDNGTPPLSDFETITIVMGGGPGQAPVLAAIGNKTVNELTLLAFTATATDPNAGEVLTFSLDAGAPAGTTINGSSGAFVWTPTEAQGPGVYPITVRVTDNGSPPLSDFETIQVTVNEFNSPPVLTPIGNKSGTIGTPVTFTATATDADIPANTLTFSLDAGAPPGATIGASTGAFSWTPTNSGTVPVTIRVTDNGTPPLSDFETITIVPALGAGQAPVLSPIGNKTVNELVLLAFTATATDPNAGDVLTFSLDAGAPAGATIGASTGAFSWTPSEAQGPGSRPITVRVTDNGSPPQSDFETFTVTVNEVNQAPVLTPIGNKTVTAGSTLALTATATDADIPPNTLCFSLDSGSPPGATMTCGTGAFMWTPSLGQIGLYSITVRVTDNGIPPLSDSETITVLVSQPESRPTADAGGPYTGIVNSPLSFDGTGSSDPNGEVLTYLWNFGDGNTGAGATPMHIYTAPGNYNVVLRVTDPEGNFDEDVTTVTILAEIPVTLLLKNGKSTINLGDPDVLKLGIEELEQPYASVLVGTARLSTDFPNAGTVAECSADTKHTRIGDLDRNGVSDLELRFPIACIRDLFRNTPNNSTVNLILTGQFQTSTGTVPLRGVKAVTIKRGGGGSAPVLAYPNPFNPQGRLSFMTTRPGSASIQLFDLQGRLVRTLLPRQYLGPGDHEIAIDGLNDQGIGLSSGIYFYRVSTADGVTEGSISVLK</sequence>
<dbReference type="GO" id="GO:0007156">
    <property type="term" value="P:homophilic cell adhesion via plasma membrane adhesion molecules"/>
    <property type="evidence" value="ECO:0007669"/>
    <property type="project" value="InterPro"/>
</dbReference>
<gene>
    <name evidence="7" type="ORF">E6K79_05955</name>
</gene>
<accession>A0A538TN31</accession>
<proteinExistence type="predicted"/>
<feature type="domain" description="Cadherin" evidence="6">
    <location>
        <begin position="1650"/>
        <end position="1742"/>
    </location>
</feature>
<protein>
    <submittedName>
        <fullName evidence="7">PKD domain-containing protein</fullName>
    </submittedName>
</protein>
<evidence type="ECO:0000259" key="5">
    <source>
        <dbReference type="PROSITE" id="PS50093"/>
    </source>
</evidence>
<dbReference type="Pfam" id="PF05345">
    <property type="entry name" value="He_PIG"/>
    <property type="match status" value="13"/>
</dbReference>
<feature type="domain" description="PKD" evidence="5">
    <location>
        <begin position="1732"/>
        <end position="1820"/>
    </location>
</feature>
<dbReference type="Gene3D" id="2.60.40.10">
    <property type="entry name" value="Immunoglobulins"/>
    <property type="match status" value="15"/>
</dbReference>
<feature type="chain" id="PRO_5022189447" evidence="4">
    <location>
        <begin position="30"/>
        <end position="2036"/>
    </location>
</feature>
<dbReference type="PANTHER" id="PTHR24026">
    <property type="entry name" value="FAT ATYPICAL CADHERIN-RELATED"/>
    <property type="match status" value="1"/>
</dbReference>
<dbReference type="PROSITE" id="PS50093">
    <property type="entry name" value="PKD"/>
    <property type="match status" value="1"/>
</dbReference>
<dbReference type="Pfam" id="PF18911">
    <property type="entry name" value="PKD_4"/>
    <property type="match status" value="1"/>
</dbReference>
<dbReference type="SUPFAM" id="SSF69318">
    <property type="entry name" value="Integrin alpha N-terminal domain"/>
    <property type="match status" value="1"/>
</dbReference>
<dbReference type="GO" id="GO:0005886">
    <property type="term" value="C:plasma membrane"/>
    <property type="evidence" value="ECO:0007669"/>
    <property type="project" value="UniProtKB-SubCell"/>
</dbReference>
<dbReference type="CDD" id="cd00146">
    <property type="entry name" value="PKD"/>
    <property type="match status" value="1"/>
</dbReference>
<keyword evidence="2 4" id="KW-0732">Signal</keyword>
<evidence type="ECO:0000259" key="6">
    <source>
        <dbReference type="PROSITE" id="PS50268"/>
    </source>
</evidence>
<feature type="signal peptide" evidence="4">
    <location>
        <begin position="1"/>
        <end position="29"/>
    </location>
</feature>
<dbReference type="Gene3D" id="2.30.30.100">
    <property type="match status" value="4"/>
</dbReference>
<dbReference type="InterPro" id="IPR000601">
    <property type="entry name" value="PKD_dom"/>
</dbReference>
<dbReference type="InterPro" id="IPR015919">
    <property type="entry name" value="Cadherin-like_sf"/>
</dbReference>
<feature type="domain" description="Cadherin" evidence="6">
    <location>
        <begin position="1364"/>
        <end position="1448"/>
    </location>
</feature>
<feature type="domain" description="Cadherin" evidence="6">
    <location>
        <begin position="686"/>
        <end position="772"/>
    </location>
</feature>
<dbReference type="InterPro" id="IPR022409">
    <property type="entry name" value="PKD/Chitinase_dom"/>
</dbReference>
<dbReference type="SMART" id="SM00736">
    <property type="entry name" value="CADG"/>
    <property type="match status" value="6"/>
</dbReference>
<evidence type="ECO:0000256" key="3">
    <source>
        <dbReference type="ARBA" id="ARBA00022989"/>
    </source>
</evidence>
<reference evidence="7 8" key="1">
    <citation type="journal article" date="2019" name="Nat. Microbiol.">
        <title>Mediterranean grassland soil C-N compound turnover is dependent on rainfall and depth, and is mediated by genomically divergent microorganisms.</title>
        <authorList>
            <person name="Diamond S."/>
            <person name="Andeer P.F."/>
            <person name="Li Z."/>
            <person name="Crits-Christoph A."/>
            <person name="Burstein D."/>
            <person name="Anantharaman K."/>
            <person name="Lane K.R."/>
            <person name="Thomas B.C."/>
            <person name="Pan C."/>
            <person name="Northen T.R."/>
            <person name="Banfield J.F."/>
        </authorList>
    </citation>
    <scope>NUCLEOTIDE SEQUENCE [LARGE SCALE GENOMIC DNA]</scope>
    <source>
        <strain evidence="7">WS_9</strain>
    </source>
</reference>